<name>S8DKL8_FOMSC</name>
<proteinExistence type="predicted"/>
<sequence length="233" mass="26119">MALTETTINAHRICFTRLINVLLADTAIEPQYQPSRLREWLAWVHGARWHLRAVLELYCHVTAAEPGSLPLPFAYCKIKELMDYFDEVFKDRDAPEIERVGVPFPTLAWSKLAVLYKQTQLNSPLTIGLPMYMTVPMYLDDYCALPTIVHEMSCLVNHLLEASYNRPSEPTNGPDDTMPTLQPDPATNRLGPSLLDTLRALNTPTGPRRGQGGFARGGGLPRNAGQPWFDNAT</sequence>
<dbReference type="HOGENOM" id="CLU_103837_0_0_1"/>
<evidence type="ECO:0000313" key="2">
    <source>
        <dbReference type="EMBL" id="EPS93307.1"/>
    </source>
</evidence>
<accession>S8DKL8</accession>
<evidence type="ECO:0000313" key="3">
    <source>
        <dbReference type="Proteomes" id="UP000015241"/>
    </source>
</evidence>
<keyword evidence="3" id="KW-1185">Reference proteome</keyword>
<feature type="compositionally biased region" description="Gly residues" evidence="1">
    <location>
        <begin position="209"/>
        <end position="220"/>
    </location>
</feature>
<feature type="region of interest" description="Disordered" evidence="1">
    <location>
        <begin position="165"/>
        <end position="233"/>
    </location>
</feature>
<evidence type="ECO:0000256" key="1">
    <source>
        <dbReference type="SAM" id="MobiDB-lite"/>
    </source>
</evidence>
<protein>
    <submittedName>
        <fullName evidence="2">Uncharacterized protein</fullName>
    </submittedName>
</protein>
<organism evidence="2 3">
    <name type="scientific">Fomitopsis schrenkii</name>
    <name type="common">Brown rot fungus</name>
    <dbReference type="NCBI Taxonomy" id="2126942"/>
    <lineage>
        <taxon>Eukaryota</taxon>
        <taxon>Fungi</taxon>
        <taxon>Dikarya</taxon>
        <taxon>Basidiomycota</taxon>
        <taxon>Agaricomycotina</taxon>
        <taxon>Agaricomycetes</taxon>
        <taxon>Polyporales</taxon>
        <taxon>Fomitopsis</taxon>
    </lineage>
</organism>
<dbReference type="InParanoid" id="S8DKL8"/>
<dbReference type="AlphaFoldDB" id="S8DKL8"/>
<gene>
    <name evidence="2" type="ORF">FOMPIDRAFT_1056108</name>
</gene>
<reference evidence="2 3" key="1">
    <citation type="journal article" date="2012" name="Science">
        <title>The Paleozoic origin of enzymatic lignin decomposition reconstructed from 31 fungal genomes.</title>
        <authorList>
            <person name="Floudas D."/>
            <person name="Binder M."/>
            <person name="Riley R."/>
            <person name="Barry K."/>
            <person name="Blanchette R.A."/>
            <person name="Henrissat B."/>
            <person name="Martinez A.T."/>
            <person name="Otillar R."/>
            <person name="Spatafora J.W."/>
            <person name="Yadav J.S."/>
            <person name="Aerts A."/>
            <person name="Benoit I."/>
            <person name="Boyd A."/>
            <person name="Carlson A."/>
            <person name="Copeland A."/>
            <person name="Coutinho P.M."/>
            <person name="de Vries R.P."/>
            <person name="Ferreira P."/>
            <person name="Findley K."/>
            <person name="Foster B."/>
            <person name="Gaskell J."/>
            <person name="Glotzer D."/>
            <person name="Gorecki P."/>
            <person name="Heitman J."/>
            <person name="Hesse C."/>
            <person name="Hori C."/>
            <person name="Igarashi K."/>
            <person name="Jurgens J.A."/>
            <person name="Kallen N."/>
            <person name="Kersten P."/>
            <person name="Kohler A."/>
            <person name="Kuees U."/>
            <person name="Kumar T.K.A."/>
            <person name="Kuo A."/>
            <person name="LaButti K."/>
            <person name="Larrondo L.F."/>
            <person name="Lindquist E."/>
            <person name="Ling A."/>
            <person name="Lombard V."/>
            <person name="Lucas S."/>
            <person name="Lundell T."/>
            <person name="Martin R."/>
            <person name="McLaughlin D.J."/>
            <person name="Morgenstern I."/>
            <person name="Morin E."/>
            <person name="Murat C."/>
            <person name="Nagy L.G."/>
            <person name="Nolan M."/>
            <person name="Ohm R.A."/>
            <person name="Patyshakuliyeva A."/>
            <person name="Rokas A."/>
            <person name="Ruiz-Duenas F.J."/>
            <person name="Sabat G."/>
            <person name="Salamov A."/>
            <person name="Samejima M."/>
            <person name="Schmutz J."/>
            <person name="Slot J.C."/>
            <person name="St John F."/>
            <person name="Stenlid J."/>
            <person name="Sun H."/>
            <person name="Sun S."/>
            <person name="Syed K."/>
            <person name="Tsang A."/>
            <person name="Wiebenga A."/>
            <person name="Young D."/>
            <person name="Pisabarro A."/>
            <person name="Eastwood D.C."/>
            <person name="Martin F."/>
            <person name="Cullen D."/>
            <person name="Grigoriev I.V."/>
            <person name="Hibbett D.S."/>
        </authorList>
    </citation>
    <scope>NUCLEOTIDE SEQUENCE</scope>
    <source>
        <strain evidence="3">FP-58527</strain>
    </source>
</reference>
<dbReference type="EMBL" id="KE504284">
    <property type="protein sequence ID" value="EPS93307.1"/>
    <property type="molecule type" value="Genomic_DNA"/>
</dbReference>
<dbReference type="Proteomes" id="UP000015241">
    <property type="component" value="Unassembled WGS sequence"/>
</dbReference>